<dbReference type="EMBL" id="FOXF01000004">
    <property type="protein sequence ID" value="SFP06598.1"/>
    <property type="molecule type" value="Genomic_DNA"/>
</dbReference>
<sequence>MMKFFKLCCLPAVIMLAASCGDSGTKVVISLDNTENKPKTQTELTLEKTILECRAGVIEKVTGLDKDSVIEEGEEYLDRNDQAGASNFFMEKHPDLFFIAEMVRTGVKCDDFKGKTLKQYVSHPVNQKWLKSYLEMNMMQLHDLEEATAKGKNLSKEISILKKLIGVNMEMINEKIDPDQLHKKVVYTREVEKPVHRLVSDLRKCIYRYGGISECDKGQVPDVMNWNRFRTEYVSSIDVITIKQGNYIVRANTTGKEFGDNADMILEMFMAGPDVDYRISPSSGCLAKGLCEEHHFK</sequence>
<dbReference type="PROSITE" id="PS51257">
    <property type="entry name" value="PROKAR_LIPOPROTEIN"/>
    <property type="match status" value="1"/>
</dbReference>
<organism evidence="2 3">
    <name type="scientific">Ruminobacter amylophilus</name>
    <dbReference type="NCBI Taxonomy" id="867"/>
    <lineage>
        <taxon>Bacteria</taxon>
        <taxon>Pseudomonadati</taxon>
        <taxon>Pseudomonadota</taxon>
        <taxon>Gammaproteobacteria</taxon>
        <taxon>Aeromonadales</taxon>
        <taxon>Succinivibrionaceae</taxon>
        <taxon>Ruminobacter</taxon>
    </lineage>
</organism>
<feature type="chain" id="PRO_5024969354" description="Lipoprotein" evidence="1">
    <location>
        <begin position="21"/>
        <end position="297"/>
    </location>
</feature>
<evidence type="ECO:0000313" key="3">
    <source>
        <dbReference type="Proteomes" id="UP000243745"/>
    </source>
</evidence>
<keyword evidence="3" id="KW-1185">Reference proteome</keyword>
<dbReference type="AlphaFoldDB" id="A0A662ZG95"/>
<gene>
    <name evidence="2" type="ORF">SAMN02910344_00339</name>
</gene>
<accession>A0A662ZG95</accession>
<protein>
    <recommendedName>
        <fullName evidence="4">Lipoprotein</fullName>
    </recommendedName>
</protein>
<evidence type="ECO:0000256" key="1">
    <source>
        <dbReference type="SAM" id="SignalP"/>
    </source>
</evidence>
<keyword evidence="1" id="KW-0732">Signal</keyword>
<reference evidence="2 3" key="1">
    <citation type="submission" date="2016-10" db="EMBL/GenBank/DDBJ databases">
        <authorList>
            <person name="Varghese N."/>
            <person name="Submissions S."/>
        </authorList>
    </citation>
    <scope>NUCLEOTIDE SEQUENCE [LARGE SCALE GENOMIC DNA]</scope>
    <source>
        <strain evidence="2 3">DSM 1361</strain>
    </source>
</reference>
<feature type="signal peptide" evidence="1">
    <location>
        <begin position="1"/>
        <end position="20"/>
    </location>
</feature>
<dbReference type="RefSeq" id="WP_093140371.1">
    <property type="nucleotide sequence ID" value="NZ_FOXF01000004.1"/>
</dbReference>
<dbReference type="Proteomes" id="UP000243745">
    <property type="component" value="Unassembled WGS sequence"/>
</dbReference>
<proteinExistence type="predicted"/>
<evidence type="ECO:0000313" key="2">
    <source>
        <dbReference type="EMBL" id="SFP06598.1"/>
    </source>
</evidence>
<name>A0A662ZG95_9GAMM</name>
<evidence type="ECO:0008006" key="4">
    <source>
        <dbReference type="Google" id="ProtNLM"/>
    </source>
</evidence>